<reference evidence="1" key="1">
    <citation type="submission" date="2019-04" db="EMBL/GenBank/DDBJ databases">
        <title>Microbes associate with the intestines of laboratory mice.</title>
        <authorList>
            <person name="Navarre W."/>
            <person name="Wong E."/>
            <person name="Huang K.C."/>
            <person name="Tropini C."/>
            <person name="Ng K."/>
            <person name="Yu B."/>
        </authorList>
    </citation>
    <scope>NUCLEOTIDE SEQUENCE</scope>
    <source>
        <strain evidence="1">NM86_A22</strain>
    </source>
</reference>
<keyword evidence="2" id="KW-1185">Reference proteome</keyword>
<dbReference type="Proteomes" id="UP000305401">
    <property type="component" value="Unassembled WGS sequence"/>
</dbReference>
<sequence length="964" mass="104843">MQSKGSTGSAISGVIAIFLVLVCLFYLSFTWVTNKYENKAQEYALVVSGNNANSDTYQRAYKAYIDSIGKEKVYPGLGYTFNQVQKMGVGLGLDLKGGMNVILQVSVPDIMRSIANPSDIKTFDRVLSATDSVLNKNKSADYVAEFFKQYNRIDPQADMAVVFKSVAKRGESASQVEATVKQEVKDRVSSSTNVLRNRIDQFGVVAPNIQELEKDGQILLELPGVKEHDRVRDLLKASANLEFYEVYSLDEISSQLMALESALANDSTGTGHTFFGSLDQPGYAGTPYVGMATGAHREIIDSILATTTAARILPTNLKLRWEVKPQEATFTDSVTGKIRKIDLYNLIALKTNNGKPALGGDVVVNATSDFDNLQGNYVSMDMNSDGAKQWARVTKNNIGKPVAIVLDEAVYSAPRINSIIEGGRSQITGNFSVDDAKDLANVLKSGKMAAKVEIISDTVIGPSLGKQAIQDGFLSFVIALVLLMAFMMLFYGVIPGLIANMGLVCNLFFTFGILASFQAVLTLSGIAGIVLALGMAVDANVLIFERAKEELRAGKKIQQAIADGYANAFSAIFDSNLTSIITAVILLLYGTGPIKGFATTLIIGIVCSFFTAVFLTRLVFISFGKSKPFQNITFTTPLSKNMFTGTKINFLGQSKFSFTACAVIIAIILVSFFSRGLNQGIDFSGGRNYIVQFDHPVKTHELQAQLAPMFPNAQLSVITIDNDTKVRISTNYKINEETDGIDEEITKILYDGLKSDLGSMTLEDFSTTNENVGIQSSQKVGPTIAADMKADAYVAVILSLIAMFLYILLRFRNVAFSVGALAAVAFTALTIIGFYSLFWGILPFSMEIDQTFIAAILTVIGYQINDTVVVFDRVRENIQLYPKHDFLSLVNMSINSTLSRTIMTSGSTLLVLLCIFILGGESIRSFTFAMIFGVIIGTLATIYIASPVAYLTDRKRNANKAKAA</sequence>
<protein>
    <submittedName>
        <fullName evidence="1">Protein translocase subunit SecD</fullName>
    </submittedName>
</protein>
<comment type="caution">
    <text evidence="1">The sequence shown here is derived from an EMBL/GenBank/DDBJ whole genome shotgun (WGS) entry which is preliminary data.</text>
</comment>
<dbReference type="EMBL" id="SSTG01000007">
    <property type="protein sequence ID" value="THG54943.1"/>
    <property type="molecule type" value="Genomic_DNA"/>
</dbReference>
<name>A0AC61S8F0_9BACT</name>
<proteinExistence type="predicted"/>
<accession>A0AC61S8F0</accession>
<organism evidence="1 2">
    <name type="scientific">Muribaculum caecicola</name>
    <dbReference type="NCBI Taxonomy" id="3038144"/>
    <lineage>
        <taxon>Bacteria</taxon>
        <taxon>Pseudomonadati</taxon>
        <taxon>Bacteroidota</taxon>
        <taxon>Bacteroidia</taxon>
        <taxon>Bacteroidales</taxon>
        <taxon>Muribaculaceae</taxon>
        <taxon>Muribaculum</taxon>
    </lineage>
</organism>
<evidence type="ECO:0000313" key="2">
    <source>
        <dbReference type="Proteomes" id="UP000305401"/>
    </source>
</evidence>
<evidence type="ECO:0000313" key="1">
    <source>
        <dbReference type="EMBL" id="THG54943.1"/>
    </source>
</evidence>
<gene>
    <name evidence="1" type="primary">secD</name>
    <name evidence="1" type="ORF">E5990_01325</name>
</gene>